<dbReference type="Gene3D" id="3.40.50.620">
    <property type="entry name" value="HUPs"/>
    <property type="match status" value="1"/>
</dbReference>
<dbReference type="InterPro" id="IPR014729">
    <property type="entry name" value="Rossmann-like_a/b/a_fold"/>
</dbReference>
<sequence>MHVLVPIDDSDPAREALEYAFSNVPDAEFTALHVVEPSVAAHRGDDAPYGVELPVATDDDRLEATFGPARSLADEHGCSLTTEVLAGSPARAIVQFATDANVDRIVIGSHGRTGVSRVLLGSVAERVVRRAPVPVTVVR</sequence>
<dbReference type="OrthoDB" id="105697at2157"/>
<dbReference type="PRINTS" id="PR01438">
    <property type="entry name" value="UNVRSLSTRESS"/>
</dbReference>
<dbReference type="AlphaFoldDB" id="A0A1I1KMJ1"/>
<dbReference type="Proteomes" id="UP000199161">
    <property type="component" value="Unassembled WGS sequence"/>
</dbReference>
<dbReference type="PANTHER" id="PTHR46268">
    <property type="entry name" value="STRESS RESPONSE PROTEIN NHAX"/>
    <property type="match status" value="1"/>
</dbReference>
<reference evidence="4" key="1">
    <citation type="submission" date="2016-10" db="EMBL/GenBank/DDBJ databases">
        <authorList>
            <person name="Varghese N."/>
            <person name="Submissions S."/>
        </authorList>
    </citation>
    <scope>NUCLEOTIDE SEQUENCE [LARGE SCALE GENOMIC DNA]</scope>
    <source>
        <strain evidence="4">DSM 13078</strain>
    </source>
</reference>
<evidence type="ECO:0000313" key="4">
    <source>
        <dbReference type="Proteomes" id="UP000199161"/>
    </source>
</evidence>
<dbReference type="InterPro" id="IPR006016">
    <property type="entry name" value="UspA"/>
</dbReference>
<evidence type="ECO:0000256" key="1">
    <source>
        <dbReference type="ARBA" id="ARBA00008791"/>
    </source>
</evidence>
<dbReference type="EMBL" id="FOKW01000012">
    <property type="protein sequence ID" value="SFC61785.1"/>
    <property type="molecule type" value="Genomic_DNA"/>
</dbReference>
<feature type="domain" description="UspA" evidence="2">
    <location>
        <begin position="2"/>
        <end position="139"/>
    </location>
</feature>
<gene>
    <name evidence="3" type="ORF">SAMN05444422_11239</name>
</gene>
<dbReference type="PANTHER" id="PTHR46268:SF24">
    <property type="entry name" value="UNIVERSAL STRESS PROTEIN"/>
    <property type="match status" value="1"/>
</dbReference>
<evidence type="ECO:0000259" key="2">
    <source>
        <dbReference type="Pfam" id="PF00582"/>
    </source>
</evidence>
<accession>A0A1I1KMJ1</accession>
<dbReference type="RefSeq" id="WP_089789616.1">
    <property type="nucleotide sequence ID" value="NZ_FOKW01000012.1"/>
</dbReference>
<dbReference type="Pfam" id="PF00582">
    <property type="entry name" value="Usp"/>
    <property type="match status" value="1"/>
</dbReference>
<evidence type="ECO:0000313" key="3">
    <source>
        <dbReference type="EMBL" id="SFC61785.1"/>
    </source>
</evidence>
<proteinExistence type="inferred from homology"/>
<keyword evidence="4" id="KW-1185">Reference proteome</keyword>
<dbReference type="SUPFAM" id="SSF52402">
    <property type="entry name" value="Adenine nucleotide alpha hydrolases-like"/>
    <property type="match status" value="1"/>
</dbReference>
<protein>
    <submittedName>
        <fullName evidence="3">Nucleotide-binding universal stress protein, UspA family</fullName>
    </submittedName>
</protein>
<organism evidence="3 4">
    <name type="scientific">Natronobacterium haloterrestre</name>
    <name type="common">Halobiforma haloterrestris</name>
    <dbReference type="NCBI Taxonomy" id="148448"/>
    <lineage>
        <taxon>Archaea</taxon>
        <taxon>Methanobacteriati</taxon>
        <taxon>Methanobacteriota</taxon>
        <taxon>Stenosarchaea group</taxon>
        <taxon>Halobacteria</taxon>
        <taxon>Halobacteriales</taxon>
        <taxon>Natrialbaceae</taxon>
        <taxon>Natronobacterium</taxon>
    </lineage>
</organism>
<comment type="similarity">
    <text evidence="1">Belongs to the universal stress protein A family.</text>
</comment>
<name>A0A1I1KMJ1_NATHA</name>
<dbReference type="CDD" id="cd00293">
    <property type="entry name" value="USP-like"/>
    <property type="match status" value="1"/>
</dbReference>
<dbReference type="InterPro" id="IPR006015">
    <property type="entry name" value="Universal_stress_UspA"/>
</dbReference>